<dbReference type="Proteomes" id="UP000196027">
    <property type="component" value="Chromosome"/>
</dbReference>
<dbReference type="SUPFAM" id="SSF50156">
    <property type="entry name" value="PDZ domain-like"/>
    <property type="match status" value="1"/>
</dbReference>
<keyword evidence="6" id="KW-0732">Signal</keyword>
<dbReference type="GO" id="GO:0008236">
    <property type="term" value="F:serine-type peptidase activity"/>
    <property type="evidence" value="ECO:0007669"/>
    <property type="project" value="UniProtKB-KW"/>
</dbReference>
<dbReference type="OrthoDB" id="9812068at2"/>
<dbReference type="Gene3D" id="3.90.226.10">
    <property type="entry name" value="2-enoyl-CoA Hydratase, Chain A, domain 1"/>
    <property type="match status" value="1"/>
</dbReference>
<feature type="chain" id="PRO_5012801648" evidence="6">
    <location>
        <begin position="25"/>
        <end position="698"/>
    </location>
</feature>
<dbReference type="PANTHER" id="PTHR32060">
    <property type="entry name" value="TAIL-SPECIFIC PROTEASE"/>
    <property type="match status" value="1"/>
</dbReference>
<keyword evidence="2 5" id="KW-0645">Protease</keyword>
<dbReference type="RefSeq" id="WP_087462433.1">
    <property type="nucleotide sequence ID" value="NZ_CP021425.1"/>
</dbReference>
<proteinExistence type="inferred from homology"/>
<keyword evidence="9" id="KW-1185">Reference proteome</keyword>
<dbReference type="SMART" id="SM00245">
    <property type="entry name" value="TSPc"/>
    <property type="match status" value="1"/>
</dbReference>
<dbReference type="Pfam" id="PF11818">
    <property type="entry name" value="DUF3340"/>
    <property type="match status" value="1"/>
</dbReference>
<dbReference type="Pfam" id="PF03572">
    <property type="entry name" value="Peptidase_S41"/>
    <property type="match status" value="1"/>
</dbReference>
<reference evidence="8 9" key="1">
    <citation type="submission" date="2017-05" db="EMBL/GenBank/DDBJ databases">
        <title>Genomic insights into alkan degradation activity of Oleiphilus messinensis.</title>
        <authorList>
            <person name="Kozyavkin S.A."/>
            <person name="Slesarev A.I."/>
            <person name="Golyshin P.N."/>
            <person name="Korzhenkov A."/>
            <person name="Golyshina O.N."/>
            <person name="Toshchakov S.V."/>
        </authorList>
    </citation>
    <scope>NUCLEOTIDE SEQUENCE [LARGE SCALE GENOMIC DNA]</scope>
    <source>
        <strain evidence="8 9">ME102</strain>
    </source>
</reference>
<dbReference type="CDD" id="cd06782">
    <property type="entry name" value="cpPDZ_CPP-like"/>
    <property type="match status" value="1"/>
</dbReference>
<evidence type="ECO:0000259" key="7">
    <source>
        <dbReference type="PROSITE" id="PS50106"/>
    </source>
</evidence>
<evidence type="ECO:0000256" key="1">
    <source>
        <dbReference type="ARBA" id="ARBA00009179"/>
    </source>
</evidence>
<feature type="signal peptide" evidence="6">
    <location>
        <begin position="1"/>
        <end position="24"/>
    </location>
</feature>
<dbReference type="InterPro" id="IPR005151">
    <property type="entry name" value="Tail-specific_protease"/>
</dbReference>
<dbReference type="InterPro" id="IPR004447">
    <property type="entry name" value="Peptidase_S41A"/>
</dbReference>
<keyword evidence="4 5" id="KW-0720">Serine protease</keyword>
<dbReference type="AlphaFoldDB" id="A0A1Y0IAM0"/>
<dbReference type="KEGG" id="ome:OLMES_3518"/>
<dbReference type="PANTHER" id="PTHR32060:SF22">
    <property type="entry name" value="CARBOXYL-TERMINAL-PROCESSING PEPTIDASE 3, CHLOROPLASTIC"/>
    <property type="match status" value="1"/>
</dbReference>
<dbReference type="Pfam" id="PF17804">
    <property type="entry name" value="TSP_NTD"/>
    <property type="match status" value="1"/>
</dbReference>
<protein>
    <submittedName>
        <fullName evidence="8">Periplasmic protease</fullName>
    </submittedName>
</protein>
<evidence type="ECO:0000256" key="6">
    <source>
        <dbReference type="SAM" id="SignalP"/>
    </source>
</evidence>
<evidence type="ECO:0000256" key="2">
    <source>
        <dbReference type="ARBA" id="ARBA00022670"/>
    </source>
</evidence>
<dbReference type="CDD" id="cd07560">
    <property type="entry name" value="Peptidase_S41_CPP"/>
    <property type="match status" value="1"/>
</dbReference>
<evidence type="ECO:0000313" key="9">
    <source>
        <dbReference type="Proteomes" id="UP000196027"/>
    </source>
</evidence>
<dbReference type="InterPro" id="IPR040573">
    <property type="entry name" value="TSP_N"/>
</dbReference>
<dbReference type="Gene3D" id="2.30.42.10">
    <property type="match status" value="1"/>
</dbReference>
<dbReference type="EMBL" id="CP021425">
    <property type="protein sequence ID" value="ARU57548.1"/>
    <property type="molecule type" value="Genomic_DNA"/>
</dbReference>
<dbReference type="SMART" id="SM00228">
    <property type="entry name" value="PDZ"/>
    <property type="match status" value="1"/>
</dbReference>
<dbReference type="InterPro" id="IPR029045">
    <property type="entry name" value="ClpP/crotonase-like_dom_sf"/>
</dbReference>
<dbReference type="GO" id="GO:0006508">
    <property type="term" value="P:proteolysis"/>
    <property type="evidence" value="ECO:0007669"/>
    <property type="project" value="UniProtKB-KW"/>
</dbReference>
<feature type="domain" description="PDZ" evidence="7">
    <location>
        <begin position="241"/>
        <end position="312"/>
    </location>
</feature>
<dbReference type="InterPro" id="IPR020992">
    <property type="entry name" value="Tail_Prtase_C"/>
</dbReference>
<evidence type="ECO:0000256" key="3">
    <source>
        <dbReference type="ARBA" id="ARBA00022801"/>
    </source>
</evidence>
<gene>
    <name evidence="8" type="ORF">OLMES_3518</name>
</gene>
<evidence type="ECO:0000256" key="5">
    <source>
        <dbReference type="RuleBase" id="RU004404"/>
    </source>
</evidence>
<dbReference type="InterPro" id="IPR036034">
    <property type="entry name" value="PDZ_sf"/>
</dbReference>
<dbReference type="GO" id="GO:0007165">
    <property type="term" value="P:signal transduction"/>
    <property type="evidence" value="ECO:0007669"/>
    <property type="project" value="TreeGrafter"/>
</dbReference>
<dbReference type="GO" id="GO:0004175">
    <property type="term" value="F:endopeptidase activity"/>
    <property type="evidence" value="ECO:0007669"/>
    <property type="project" value="TreeGrafter"/>
</dbReference>
<evidence type="ECO:0000313" key="8">
    <source>
        <dbReference type="EMBL" id="ARU57548.1"/>
    </source>
</evidence>
<sequence length="698" mass="79763">MTKLFQYRFYALLLLIFTVFSAQAKMLETRDFTPLSPDKEQMKTNALITYQLQRYHYRNLPLEDTVAEQVFDNYLDALDNQKLYFIASDIKEFEPYRRELNKALSTGQLDPAFRIYNRYQRRVIERLEYSLSLLDKGIDQFDFGKDEELLIDREPEHWTKSQEELDDLWRRRVKGAVLSLKLSGKEPKEIAKTLKKRYESQLNRVLQANSEDAFQTYMNAFTGVYDPHTQYFSPRTSENFNINMSLSLEGIGAVLQTDNEFTKVVRLVPAGPADKQGELRPADRIVGVGQGKEGEIVDVIGWRLDEVVDLIRGPKQTIVKLEVVSADSQDENQTHVISIRRDKVNLEEQAAQSDVIEIERQGRKFKVGVIDIPTFYADFQAIQRGDPNARRTTQDVQLLLHDMMKKGIDGLVIDLRNNGGGSLGEANALTGLFIKEGPTVQIRYARGGVEVMRDQDPRLLYDGPMLVLVNRMSASASEIFAGAMQDYGRAIVMGGQTFGKGTVQQIRSLEHGQLKLTQAKFYRVSGASTQHKGVIPDITMPSIIDKNEIGEDSLPEALPWDQIKSAEYTKNNTFSAFIDSLQKRHLDRMSDNPLYQTLLEEIEFAARQRNQKTLSLNEKQRIDEKEKREAEQLAILNKKREAEGEKVLKNLDQLEEEQEENSTKKVTYKPDFVAREGGEVLLDLLDLSEQMAAQANQH</sequence>
<evidence type="ECO:0000256" key="4">
    <source>
        <dbReference type="ARBA" id="ARBA00022825"/>
    </source>
</evidence>
<dbReference type="PROSITE" id="PS50106">
    <property type="entry name" value="PDZ"/>
    <property type="match status" value="1"/>
</dbReference>
<comment type="similarity">
    <text evidence="1 5">Belongs to the peptidase S41A family.</text>
</comment>
<dbReference type="NCBIfam" id="TIGR00225">
    <property type="entry name" value="prc"/>
    <property type="match status" value="1"/>
</dbReference>
<dbReference type="GO" id="GO:0030288">
    <property type="term" value="C:outer membrane-bounded periplasmic space"/>
    <property type="evidence" value="ECO:0007669"/>
    <property type="project" value="TreeGrafter"/>
</dbReference>
<dbReference type="FunFam" id="3.90.226.10:FF:000090">
    <property type="entry name" value="Tail-specific protease"/>
    <property type="match status" value="1"/>
</dbReference>
<name>A0A1Y0IAM0_9GAMM</name>
<dbReference type="Pfam" id="PF00595">
    <property type="entry name" value="PDZ"/>
    <property type="match status" value="1"/>
</dbReference>
<accession>A0A1Y0IAM0</accession>
<keyword evidence="3 5" id="KW-0378">Hydrolase</keyword>
<dbReference type="InterPro" id="IPR001478">
    <property type="entry name" value="PDZ"/>
</dbReference>
<organism evidence="8 9">
    <name type="scientific">Oleiphilus messinensis</name>
    <dbReference type="NCBI Taxonomy" id="141451"/>
    <lineage>
        <taxon>Bacteria</taxon>
        <taxon>Pseudomonadati</taxon>
        <taxon>Pseudomonadota</taxon>
        <taxon>Gammaproteobacteria</taxon>
        <taxon>Oceanospirillales</taxon>
        <taxon>Oleiphilaceae</taxon>
        <taxon>Oleiphilus</taxon>
    </lineage>
</organism>
<dbReference type="SUPFAM" id="SSF52096">
    <property type="entry name" value="ClpP/crotonase"/>
    <property type="match status" value="1"/>
</dbReference>